<keyword evidence="3" id="KW-1185">Reference proteome</keyword>
<feature type="region of interest" description="Disordered" evidence="1">
    <location>
        <begin position="91"/>
        <end position="123"/>
    </location>
</feature>
<evidence type="ECO:0000313" key="3">
    <source>
        <dbReference type="Proteomes" id="UP000245119"/>
    </source>
</evidence>
<evidence type="ECO:0000313" key="2">
    <source>
        <dbReference type="EMBL" id="PVD25651.1"/>
    </source>
</evidence>
<evidence type="ECO:0000256" key="1">
    <source>
        <dbReference type="SAM" id="MobiDB-lite"/>
    </source>
</evidence>
<protein>
    <submittedName>
        <fullName evidence="2">Uncharacterized protein</fullName>
    </submittedName>
</protein>
<comment type="caution">
    <text evidence="2">The sequence shown here is derived from an EMBL/GenBank/DDBJ whole genome shotgun (WGS) entry which is preliminary data.</text>
</comment>
<dbReference type="Proteomes" id="UP000245119">
    <property type="component" value="Linkage Group LG8"/>
</dbReference>
<proteinExistence type="predicted"/>
<sequence length="534" mass="58287">MRECPPRFMPESSLARVCVRQGGVFVFFSPERAAGCELFCLWCSTVLLVCQSAAESVTRRLKTWSSQHTCWIVICWALRVLVVTDNRTWAASQAPGHGQGPKGPSSTTTTTTTQQASRFSPQQQLLQAKDRTGLVGAKLEPLEETVETAESHDQRMQAVKQQASSIVSPSSSSQSSYFHRGGTGLGVGGGAVAGGGSDGGGVKTANNAVQLLSMSAAPTSSTSSSVKPSSASTTTTTMSSGLKTTINPAAEQPKSTSNAVNAPTYVLTQVGEVKDKTAIRNGDDDDEFKRHDLDPPSRAALETAYKMQREFYRLNSRILDEGTLLKQDVMDIYRKAGETFSYEQLLQGMLEDGEMLLLGGCWLHYMHVEFKDETGEKTVRQPYGKGRLCLTNNRVLLLSAEIYSDASLEPYGDPQKKGGYKLEVSKRNAIIFRNIPLSCFYSAELEVNVGTSAQTKITARRRPCCWSACTCCFSSWTSTPPMTRSFNERVVRMGVALPPWGTHGFIVVHLDPGQSLTTARDFVAQLHQHSPHMH</sequence>
<dbReference type="AlphaFoldDB" id="A0A2T7NWV2"/>
<dbReference type="EMBL" id="PZQS01000008">
    <property type="protein sequence ID" value="PVD25651.1"/>
    <property type="molecule type" value="Genomic_DNA"/>
</dbReference>
<feature type="region of interest" description="Disordered" evidence="1">
    <location>
        <begin position="216"/>
        <end position="241"/>
    </location>
</feature>
<gene>
    <name evidence="2" type="ORF">C0Q70_13310</name>
</gene>
<reference evidence="2 3" key="1">
    <citation type="submission" date="2018-04" db="EMBL/GenBank/DDBJ databases">
        <title>The genome of golden apple snail Pomacea canaliculata provides insight into stress tolerance and invasive adaptation.</title>
        <authorList>
            <person name="Liu C."/>
            <person name="Liu B."/>
            <person name="Ren Y."/>
            <person name="Zhang Y."/>
            <person name="Wang H."/>
            <person name="Li S."/>
            <person name="Jiang F."/>
            <person name="Yin L."/>
            <person name="Zhang G."/>
            <person name="Qian W."/>
            <person name="Fan W."/>
        </authorList>
    </citation>
    <scope>NUCLEOTIDE SEQUENCE [LARGE SCALE GENOMIC DNA]</scope>
    <source>
        <strain evidence="2">SZHN2017</strain>
        <tissue evidence="2">Muscle</tissue>
    </source>
</reference>
<organism evidence="2 3">
    <name type="scientific">Pomacea canaliculata</name>
    <name type="common">Golden apple snail</name>
    <dbReference type="NCBI Taxonomy" id="400727"/>
    <lineage>
        <taxon>Eukaryota</taxon>
        <taxon>Metazoa</taxon>
        <taxon>Spiralia</taxon>
        <taxon>Lophotrochozoa</taxon>
        <taxon>Mollusca</taxon>
        <taxon>Gastropoda</taxon>
        <taxon>Caenogastropoda</taxon>
        <taxon>Architaenioglossa</taxon>
        <taxon>Ampullarioidea</taxon>
        <taxon>Ampullariidae</taxon>
        <taxon>Pomacea</taxon>
    </lineage>
</organism>
<feature type="compositionally biased region" description="Polar residues" evidence="1">
    <location>
        <begin position="114"/>
        <end position="123"/>
    </location>
</feature>
<name>A0A2T7NWV2_POMCA</name>
<accession>A0A2T7NWV2</accession>
<dbReference type="OrthoDB" id="5963802at2759"/>